<gene>
    <name evidence="1" type="ORF">GWK47_044809</name>
</gene>
<accession>A0A8J4YFH2</accession>
<sequence>MGELVGPGVPPLLKLLFSKFFVRQTQNSLLGEGAAASASRPKRLKITKEVANSSDRVKLTSAEPTTFLWGPPAAQGVLSPVHPSIRRMESVAERGPEEPKDFETKTGARRGSHLFWDGKLLPGSENQISRSLGAMLGHQSVPFKERSSWHPCLAIRYRRSNGQQARRPSDTGKFEGAELEVLSSTPPLQKKGSIWCCTLPKRIRSSVV</sequence>
<dbReference type="AlphaFoldDB" id="A0A8J4YFH2"/>
<reference evidence="1" key="1">
    <citation type="submission" date="2020-07" db="EMBL/GenBank/DDBJ databases">
        <title>The High-quality genome of the commercially important snow crab, Chionoecetes opilio.</title>
        <authorList>
            <person name="Jeong J.-H."/>
            <person name="Ryu S."/>
        </authorList>
    </citation>
    <scope>NUCLEOTIDE SEQUENCE</scope>
    <source>
        <strain evidence="1">MADBK_172401_WGS</strain>
        <tissue evidence="1">Digestive gland</tissue>
    </source>
</reference>
<protein>
    <submittedName>
        <fullName evidence="1">Uncharacterized protein</fullName>
    </submittedName>
</protein>
<evidence type="ECO:0000313" key="2">
    <source>
        <dbReference type="Proteomes" id="UP000770661"/>
    </source>
</evidence>
<dbReference type="EMBL" id="JACEEZ010009824">
    <property type="protein sequence ID" value="KAG0722261.1"/>
    <property type="molecule type" value="Genomic_DNA"/>
</dbReference>
<dbReference type="Proteomes" id="UP000770661">
    <property type="component" value="Unassembled WGS sequence"/>
</dbReference>
<organism evidence="1 2">
    <name type="scientific">Chionoecetes opilio</name>
    <name type="common">Atlantic snow crab</name>
    <name type="synonym">Cancer opilio</name>
    <dbReference type="NCBI Taxonomy" id="41210"/>
    <lineage>
        <taxon>Eukaryota</taxon>
        <taxon>Metazoa</taxon>
        <taxon>Ecdysozoa</taxon>
        <taxon>Arthropoda</taxon>
        <taxon>Crustacea</taxon>
        <taxon>Multicrustacea</taxon>
        <taxon>Malacostraca</taxon>
        <taxon>Eumalacostraca</taxon>
        <taxon>Eucarida</taxon>
        <taxon>Decapoda</taxon>
        <taxon>Pleocyemata</taxon>
        <taxon>Brachyura</taxon>
        <taxon>Eubrachyura</taxon>
        <taxon>Majoidea</taxon>
        <taxon>Majidae</taxon>
        <taxon>Chionoecetes</taxon>
    </lineage>
</organism>
<evidence type="ECO:0000313" key="1">
    <source>
        <dbReference type="EMBL" id="KAG0722261.1"/>
    </source>
</evidence>
<proteinExistence type="predicted"/>
<keyword evidence="2" id="KW-1185">Reference proteome</keyword>
<name>A0A8J4YFH2_CHIOP</name>
<comment type="caution">
    <text evidence="1">The sequence shown here is derived from an EMBL/GenBank/DDBJ whole genome shotgun (WGS) entry which is preliminary data.</text>
</comment>